<dbReference type="InterPro" id="IPR004088">
    <property type="entry name" value="KH_dom_type_1"/>
</dbReference>
<dbReference type="CDD" id="cd22462">
    <property type="entry name" value="KH-I_HEN4_like_rpt5"/>
    <property type="match status" value="1"/>
</dbReference>
<dbReference type="PANTHER" id="PTHR10288">
    <property type="entry name" value="KH DOMAIN CONTAINING RNA BINDING PROTEIN"/>
    <property type="match status" value="1"/>
</dbReference>
<feature type="domain" description="K Homology" evidence="4">
    <location>
        <begin position="34"/>
        <end position="105"/>
    </location>
</feature>
<feature type="region of interest" description="Disordered" evidence="3">
    <location>
        <begin position="1"/>
        <end position="29"/>
    </location>
</feature>
<protein>
    <recommendedName>
        <fullName evidence="4">K Homology domain-containing protein</fullName>
    </recommendedName>
</protein>
<dbReference type="Gene3D" id="3.30.1370.10">
    <property type="entry name" value="K Homology domain, type 1"/>
    <property type="match status" value="5"/>
</dbReference>
<dbReference type="Proteomes" id="UP000596660">
    <property type="component" value="Unplaced"/>
</dbReference>
<dbReference type="InterPro" id="IPR036612">
    <property type="entry name" value="KH_dom_type_1_sf"/>
</dbReference>
<name>A0A803M7F0_CHEQI</name>
<evidence type="ECO:0000256" key="2">
    <source>
        <dbReference type="PROSITE-ProRule" id="PRU00117"/>
    </source>
</evidence>
<dbReference type="CDD" id="cd22460">
    <property type="entry name" value="KH-I_PEPPER_rpt2_like"/>
    <property type="match status" value="1"/>
</dbReference>
<organism evidence="5 6">
    <name type="scientific">Chenopodium quinoa</name>
    <name type="common">Quinoa</name>
    <dbReference type="NCBI Taxonomy" id="63459"/>
    <lineage>
        <taxon>Eukaryota</taxon>
        <taxon>Viridiplantae</taxon>
        <taxon>Streptophyta</taxon>
        <taxon>Embryophyta</taxon>
        <taxon>Tracheophyta</taxon>
        <taxon>Spermatophyta</taxon>
        <taxon>Magnoliopsida</taxon>
        <taxon>eudicotyledons</taxon>
        <taxon>Gunneridae</taxon>
        <taxon>Pentapetalae</taxon>
        <taxon>Caryophyllales</taxon>
        <taxon>Chenopodiaceae</taxon>
        <taxon>Chenopodioideae</taxon>
        <taxon>Atripliceae</taxon>
        <taxon>Chenopodium</taxon>
    </lineage>
</organism>
<dbReference type="Pfam" id="PF00013">
    <property type="entry name" value="KH_1"/>
    <property type="match status" value="5"/>
</dbReference>
<dbReference type="SUPFAM" id="SSF54791">
    <property type="entry name" value="Eukaryotic type KH-domain (KH-domain type I)"/>
    <property type="match status" value="5"/>
</dbReference>
<evidence type="ECO:0000256" key="3">
    <source>
        <dbReference type="SAM" id="MobiDB-lite"/>
    </source>
</evidence>
<feature type="domain" description="K Homology" evidence="4">
    <location>
        <begin position="137"/>
        <end position="215"/>
    </location>
</feature>
<dbReference type="OMA" id="TIMYKFS"/>
<proteinExistence type="predicted"/>
<reference evidence="5" key="2">
    <citation type="submission" date="2021-03" db="UniProtKB">
        <authorList>
            <consortium name="EnsemblPlants"/>
        </authorList>
    </citation>
    <scope>IDENTIFICATION</scope>
</reference>
<evidence type="ECO:0000313" key="5">
    <source>
        <dbReference type="EnsemblPlants" id="AUR62024615-RA:cds"/>
    </source>
</evidence>
<feature type="domain" description="K Homology" evidence="4">
    <location>
        <begin position="569"/>
        <end position="639"/>
    </location>
</feature>
<dbReference type="SMART" id="SM00322">
    <property type="entry name" value="KH"/>
    <property type="match status" value="5"/>
</dbReference>
<evidence type="ECO:0000256" key="1">
    <source>
        <dbReference type="ARBA" id="ARBA00022737"/>
    </source>
</evidence>
<sequence>MGETGKRYRGQRENYGDSKNQRRRTDKEEKGGDELIAYRILCPDTVIGSVIGRAGKVINSIRQETRAKVKVVDPFPGAKERVITIYCYVKEKLDIEFDEEYTNNAPLCPAQDALLRMHAAIANALSSLGDFERRQKDIEECNILVPASQSANVIGKSGTTIKKLRSNTRANIRVTRKNDTDPSHSCAMDFDNFVQISGDSEAVKSALFAVSAIMYKFAPKEEISLETSVPEVAPSIIIPADMPVYPASGFYTDPIAPSRSASLMDAHAPELSVPGYADSGGMWSVVVPGYNGASRSEELTIRVLCPSDKIGRVIGRGGCTIKSVRQASGTHIEVDDTKATRDKCSECLITVTSTESSDDLQSKAIEAILLLQEKINEDAENVTMSLLIPSRNIGCIIGKSGSIINEIRKRTRADIRISKVDNPKCADEGDEYVEVSGEVKNVRDALIQIILRLRDDALKDKAGASNPSVAPDSLYPGSSGFSLPPVLQTVPPVNPLGYEPRTESGGGVGNIGMYSSSSHYKYGSLSHKSHLYVGLRASLWNSGLNSQYGMGDDGYGSSYSSKLYGGLLQSSTLEIMIPASAVSKVIGKSGANLSNIRQISGAVIEISDPKSSRGDRVAHISGTPEQKRSAENLIQAFIMAT</sequence>
<dbReference type="GO" id="GO:0003723">
    <property type="term" value="F:RNA binding"/>
    <property type="evidence" value="ECO:0007669"/>
    <property type="project" value="UniProtKB-UniRule"/>
</dbReference>
<accession>A0A803M7F0</accession>
<evidence type="ECO:0000259" key="4">
    <source>
        <dbReference type="SMART" id="SM00322"/>
    </source>
</evidence>
<keyword evidence="6" id="KW-1185">Reference proteome</keyword>
<feature type="domain" description="K Homology" evidence="4">
    <location>
        <begin position="380"/>
        <end position="454"/>
    </location>
</feature>
<keyword evidence="1" id="KW-0677">Repeat</keyword>
<evidence type="ECO:0000313" key="6">
    <source>
        <dbReference type="Proteomes" id="UP000596660"/>
    </source>
</evidence>
<dbReference type="Gramene" id="AUR62024615-RA">
    <property type="protein sequence ID" value="AUR62024615-RA:cds"/>
    <property type="gene ID" value="AUR62024615"/>
</dbReference>
<dbReference type="InterPro" id="IPR004087">
    <property type="entry name" value="KH_dom"/>
</dbReference>
<dbReference type="CDD" id="cd22459">
    <property type="entry name" value="KH-I_PEPPER_rpt1_like"/>
    <property type="match status" value="2"/>
</dbReference>
<feature type="domain" description="K Homology" evidence="4">
    <location>
        <begin position="297"/>
        <end position="373"/>
    </location>
</feature>
<dbReference type="EnsemblPlants" id="AUR62024615-RA">
    <property type="protein sequence ID" value="AUR62024615-RA:cds"/>
    <property type="gene ID" value="AUR62024615"/>
</dbReference>
<dbReference type="PROSITE" id="PS50084">
    <property type="entry name" value="KH_TYPE_1"/>
    <property type="match status" value="5"/>
</dbReference>
<reference evidence="5" key="1">
    <citation type="journal article" date="2017" name="Nature">
        <title>The genome of Chenopodium quinoa.</title>
        <authorList>
            <person name="Jarvis D.E."/>
            <person name="Ho Y.S."/>
            <person name="Lightfoot D.J."/>
            <person name="Schmoeckel S.M."/>
            <person name="Li B."/>
            <person name="Borm T.J.A."/>
            <person name="Ohyanagi H."/>
            <person name="Mineta K."/>
            <person name="Michell C.T."/>
            <person name="Saber N."/>
            <person name="Kharbatia N.M."/>
            <person name="Rupper R.R."/>
            <person name="Sharp A.R."/>
            <person name="Dally N."/>
            <person name="Boughton B.A."/>
            <person name="Woo Y.H."/>
            <person name="Gao G."/>
            <person name="Schijlen E.G.W.M."/>
            <person name="Guo X."/>
            <person name="Momin A.A."/>
            <person name="Negrao S."/>
            <person name="Al-Babili S."/>
            <person name="Gehring C."/>
            <person name="Roessner U."/>
            <person name="Jung C."/>
            <person name="Murphy K."/>
            <person name="Arold S.T."/>
            <person name="Gojobori T."/>
            <person name="van der Linden C.G."/>
            <person name="van Loo E.N."/>
            <person name="Jellen E.N."/>
            <person name="Maughan P.J."/>
            <person name="Tester M."/>
        </authorList>
    </citation>
    <scope>NUCLEOTIDE SEQUENCE [LARGE SCALE GENOMIC DNA]</scope>
    <source>
        <strain evidence="5">cv. PI 614886</strain>
    </source>
</reference>
<dbReference type="AlphaFoldDB" id="A0A803M7F0"/>
<keyword evidence="2" id="KW-0694">RNA-binding</keyword>